<evidence type="ECO:0000313" key="3">
    <source>
        <dbReference type="Proteomes" id="UP001314903"/>
    </source>
</evidence>
<gene>
    <name evidence="2" type="ORF">J2Z35_000714</name>
</gene>
<dbReference type="CDD" id="cd14797">
    <property type="entry name" value="DUF302"/>
    <property type="match status" value="1"/>
</dbReference>
<name>A0ABS4KGK6_9FIRM</name>
<dbReference type="Gene3D" id="3.30.310.70">
    <property type="entry name" value="TT1751-like domain"/>
    <property type="match status" value="1"/>
</dbReference>
<proteinExistence type="predicted"/>
<evidence type="ECO:0000313" key="2">
    <source>
        <dbReference type="EMBL" id="MBP2026922.1"/>
    </source>
</evidence>
<dbReference type="EMBL" id="JAGGLI010000005">
    <property type="protein sequence ID" value="MBP2026922.1"/>
    <property type="molecule type" value="Genomic_DNA"/>
</dbReference>
<dbReference type="InterPro" id="IPR005180">
    <property type="entry name" value="DUF302"/>
</dbReference>
<dbReference type="InterPro" id="IPR035923">
    <property type="entry name" value="TT1751-like_sf"/>
</dbReference>
<dbReference type="RefSeq" id="WP_209659408.1">
    <property type="nucleotide sequence ID" value="NZ_JAGGLI010000005.1"/>
</dbReference>
<feature type="domain" description="DUF302" evidence="1">
    <location>
        <begin position="36"/>
        <end position="97"/>
    </location>
</feature>
<dbReference type="PANTHER" id="PTHR38342">
    <property type="entry name" value="SLR5037 PROTEIN"/>
    <property type="match status" value="1"/>
</dbReference>
<dbReference type="Pfam" id="PF03625">
    <property type="entry name" value="DUF302"/>
    <property type="match status" value="1"/>
</dbReference>
<sequence length="128" mass="14710">MEIKYERETSKTFEEACESLKINLSDSGFGVLWELNFKDKLQEKGLDFTTNFKIFEVCNPKQAKEILDYNIEIGYFLPCKMVAYEKDSKVYLGMLRPEELIKLSGATGVSEVAKSVERTLKYAIDKSL</sequence>
<organism evidence="2 3">
    <name type="scientific">Acetoanaerobium pronyense</name>
    <dbReference type="NCBI Taxonomy" id="1482736"/>
    <lineage>
        <taxon>Bacteria</taxon>
        <taxon>Bacillati</taxon>
        <taxon>Bacillota</taxon>
        <taxon>Clostridia</taxon>
        <taxon>Peptostreptococcales</taxon>
        <taxon>Filifactoraceae</taxon>
        <taxon>Acetoanaerobium</taxon>
    </lineage>
</organism>
<protein>
    <submittedName>
        <fullName evidence="2">Uncharacterized protein (DUF302 family)</fullName>
    </submittedName>
</protein>
<dbReference type="InterPro" id="IPR016796">
    <property type="entry name" value="UCP021774"/>
</dbReference>
<dbReference type="PIRSF" id="PIRSF021774">
    <property type="entry name" value="UCP021774"/>
    <property type="match status" value="1"/>
</dbReference>
<evidence type="ECO:0000259" key="1">
    <source>
        <dbReference type="Pfam" id="PF03625"/>
    </source>
</evidence>
<keyword evidence="3" id="KW-1185">Reference proteome</keyword>
<reference evidence="2 3" key="1">
    <citation type="submission" date="2021-03" db="EMBL/GenBank/DDBJ databases">
        <title>Genomic Encyclopedia of Type Strains, Phase IV (KMG-IV): sequencing the most valuable type-strain genomes for metagenomic binning, comparative biology and taxonomic classification.</title>
        <authorList>
            <person name="Goeker M."/>
        </authorList>
    </citation>
    <scope>NUCLEOTIDE SEQUENCE [LARGE SCALE GENOMIC DNA]</scope>
    <source>
        <strain evidence="2 3">DSM 27512</strain>
    </source>
</reference>
<dbReference type="PANTHER" id="PTHR38342:SF1">
    <property type="entry name" value="SLR5037 PROTEIN"/>
    <property type="match status" value="1"/>
</dbReference>
<dbReference type="SUPFAM" id="SSF103247">
    <property type="entry name" value="TT1751-like"/>
    <property type="match status" value="1"/>
</dbReference>
<accession>A0ABS4KGK6</accession>
<comment type="caution">
    <text evidence="2">The sequence shown here is derived from an EMBL/GenBank/DDBJ whole genome shotgun (WGS) entry which is preliminary data.</text>
</comment>
<dbReference type="Proteomes" id="UP001314903">
    <property type="component" value="Unassembled WGS sequence"/>
</dbReference>